<evidence type="ECO:0000256" key="5">
    <source>
        <dbReference type="ARBA" id="ARBA00023052"/>
    </source>
</evidence>
<gene>
    <name evidence="10" type="ordered locus">CLDAP_37030</name>
</gene>
<dbReference type="STRING" id="926550.CLDAP_37030"/>
<dbReference type="Pfam" id="PF02776">
    <property type="entry name" value="TPP_enzyme_N"/>
    <property type="match status" value="1"/>
</dbReference>
<comment type="similarity">
    <text evidence="3 6">Belongs to the TPP enzyme family.</text>
</comment>
<dbReference type="FunFam" id="3.40.50.970:FF:000007">
    <property type="entry name" value="Acetolactate synthase"/>
    <property type="match status" value="1"/>
</dbReference>
<dbReference type="eggNOG" id="COG0028">
    <property type="taxonomic scope" value="Bacteria"/>
</dbReference>
<dbReference type="SUPFAM" id="SSF52467">
    <property type="entry name" value="DHS-like NAD/FAD-binding domain"/>
    <property type="match status" value="1"/>
</dbReference>
<dbReference type="CDD" id="cd07035">
    <property type="entry name" value="TPP_PYR_POX_like"/>
    <property type="match status" value="1"/>
</dbReference>
<dbReference type="InterPro" id="IPR029035">
    <property type="entry name" value="DHS-like_NAD/FAD-binding_dom"/>
</dbReference>
<comment type="cofactor">
    <cofactor evidence="2">
        <name>thiamine diphosphate</name>
        <dbReference type="ChEBI" id="CHEBI:58937"/>
    </cofactor>
</comment>
<evidence type="ECO:0000256" key="2">
    <source>
        <dbReference type="ARBA" id="ARBA00001964"/>
    </source>
</evidence>
<keyword evidence="11" id="KW-1185">Reference proteome</keyword>
<accession>I0I905</accession>
<dbReference type="KEGG" id="cap:CLDAP_37030"/>
<dbReference type="GO" id="GO:0005948">
    <property type="term" value="C:acetolactate synthase complex"/>
    <property type="evidence" value="ECO:0007669"/>
    <property type="project" value="TreeGrafter"/>
</dbReference>
<dbReference type="PANTHER" id="PTHR18968:SF166">
    <property type="entry name" value="2-HYDROXYACYL-COA LYASE 2"/>
    <property type="match status" value="1"/>
</dbReference>
<dbReference type="Pfam" id="PF02775">
    <property type="entry name" value="TPP_enzyme_C"/>
    <property type="match status" value="1"/>
</dbReference>
<evidence type="ECO:0000313" key="10">
    <source>
        <dbReference type="EMBL" id="BAM01743.1"/>
    </source>
</evidence>
<comment type="cofactor">
    <cofactor evidence="1">
        <name>Mg(2+)</name>
        <dbReference type="ChEBI" id="CHEBI:18420"/>
    </cofactor>
</comment>
<dbReference type="GO" id="GO:0030976">
    <property type="term" value="F:thiamine pyrophosphate binding"/>
    <property type="evidence" value="ECO:0007669"/>
    <property type="project" value="InterPro"/>
</dbReference>
<dbReference type="PANTHER" id="PTHR18968">
    <property type="entry name" value="THIAMINE PYROPHOSPHATE ENZYMES"/>
    <property type="match status" value="1"/>
</dbReference>
<evidence type="ECO:0000259" key="8">
    <source>
        <dbReference type="Pfam" id="PF02775"/>
    </source>
</evidence>
<evidence type="ECO:0000259" key="7">
    <source>
        <dbReference type="Pfam" id="PF00205"/>
    </source>
</evidence>
<dbReference type="GO" id="GO:0009099">
    <property type="term" value="P:L-valine biosynthetic process"/>
    <property type="evidence" value="ECO:0007669"/>
    <property type="project" value="TreeGrafter"/>
</dbReference>
<evidence type="ECO:0000259" key="9">
    <source>
        <dbReference type="Pfam" id="PF02776"/>
    </source>
</evidence>
<feature type="domain" description="Thiamine pyrophosphate enzyme TPP-binding" evidence="8">
    <location>
        <begin position="419"/>
        <end position="567"/>
    </location>
</feature>
<evidence type="ECO:0000256" key="4">
    <source>
        <dbReference type="ARBA" id="ARBA00022723"/>
    </source>
</evidence>
<evidence type="ECO:0000256" key="3">
    <source>
        <dbReference type="ARBA" id="ARBA00007812"/>
    </source>
</evidence>
<name>I0I905_CALAS</name>
<dbReference type="PATRIC" id="fig|926550.5.peg.3986"/>
<dbReference type="InterPro" id="IPR012001">
    <property type="entry name" value="Thiamin_PyroP_enz_TPP-bd_dom"/>
</dbReference>
<dbReference type="GO" id="GO:0003984">
    <property type="term" value="F:acetolactate synthase activity"/>
    <property type="evidence" value="ECO:0007669"/>
    <property type="project" value="TreeGrafter"/>
</dbReference>
<dbReference type="InterPro" id="IPR045229">
    <property type="entry name" value="TPP_enz"/>
</dbReference>
<dbReference type="AlphaFoldDB" id="I0I905"/>
<protein>
    <submittedName>
        <fullName evidence="10">Putative TPP binding protein</fullName>
    </submittedName>
</protein>
<dbReference type="OrthoDB" id="4494979at2"/>
<dbReference type="CDD" id="cd02004">
    <property type="entry name" value="TPP_BZL_OCoD_HPCL"/>
    <property type="match status" value="1"/>
</dbReference>
<organism evidence="10 11">
    <name type="scientific">Caldilinea aerophila (strain DSM 14535 / JCM 11387 / NBRC 104270 / STL-6-O1)</name>
    <dbReference type="NCBI Taxonomy" id="926550"/>
    <lineage>
        <taxon>Bacteria</taxon>
        <taxon>Bacillati</taxon>
        <taxon>Chloroflexota</taxon>
        <taxon>Caldilineae</taxon>
        <taxon>Caldilineales</taxon>
        <taxon>Caldilineaceae</taxon>
        <taxon>Caldilinea</taxon>
    </lineage>
</organism>
<dbReference type="PROSITE" id="PS00187">
    <property type="entry name" value="TPP_ENZYMES"/>
    <property type="match status" value="1"/>
</dbReference>
<keyword evidence="5 6" id="KW-0786">Thiamine pyrophosphate</keyword>
<dbReference type="Proteomes" id="UP000007880">
    <property type="component" value="Chromosome"/>
</dbReference>
<dbReference type="SUPFAM" id="SSF52518">
    <property type="entry name" value="Thiamin diphosphate-binding fold (THDP-binding)"/>
    <property type="match status" value="2"/>
</dbReference>
<dbReference type="GO" id="GO:0000287">
    <property type="term" value="F:magnesium ion binding"/>
    <property type="evidence" value="ECO:0007669"/>
    <property type="project" value="InterPro"/>
</dbReference>
<feature type="domain" description="Thiamine pyrophosphate enzyme central" evidence="7">
    <location>
        <begin position="222"/>
        <end position="350"/>
    </location>
</feature>
<keyword evidence="4" id="KW-0479">Metal-binding</keyword>
<dbReference type="InterPro" id="IPR029061">
    <property type="entry name" value="THDP-binding"/>
</dbReference>
<dbReference type="InterPro" id="IPR011766">
    <property type="entry name" value="TPP_enzyme_TPP-bd"/>
</dbReference>
<dbReference type="RefSeq" id="WP_014434966.1">
    <property type="nucleotide sequence ID" value="NC_017079.1"/>
</dbReference>
<feature type="domain" description="Thiamine pyrophosphate enzyme N-terminal TPP-binding" evidence="9">
    <location>
        <begin position="1"/>
        <end position="116"/>
    </location>
</feature>
<dbReference type="EMBL" id="AP012337">
    <property type="protein sequence ID" value="BAM01743.1"/>
    <property type="molecule type" value="Genomic_DNA"/>
</dbReference>
<dbReference type="Gene3D" id="3.40.50.1220">
    <property type="entry name" value="TPP-binding domain"/>
    <property type="match status" value="1"/>
</dbReference>
<evidence type="ECO:0000313" key="11">
    <source>
        <dbReference type="Proteomes" id="UP000007880"/>
    </source>
</evidence>
<evidence type="ECO:0000256" key="1">
    <source>
        <dbReference type="ARBA" id="ARBA00001946"/>
    </source>
</evidence>
<dbReference type="GO" id="GO:0009097">
    <property type="term" value="P:isoleucine biosynthetic process"/>
    <property type="evidence" value="ECO:0007669"/>
    <property type="project" value="TreeGrafter"/>
</dbReference>
<dbReference type="InterPro" id="IPR012000">
    <property type="entry name" value="Thiamin_PyroP_enz_cen_dom"/>
</dbReference>
<dbReference type="HOGENOM" id="CLU_013748_3_3_0"/>
<evidence type="ECO:0000256" key="6">
    <source>
        <dbReference type="RuleBase" id="RU362132"/>
    </source>
</evidence>
<dbReference type="InterPro" id="IPR000399">
    <property type="entry name" value="TPP-bd_CS"/>
</dbReference>
<proteinExistence type="inferred from homology"/>
<sequence>MHSGDRVAEVLKAQGVELLFTLVGGHISPILVGAKQRGIRVIDTRHEATAVFAADAVARLTGRPGVAAVTAGPGVTNTITALKNAQMAQSPVVVIGGAAPTALQGRGALQDIDQMAVVRPVVKWAKQVKRVKALIPTLEEAFHVAQSGVPGPVFVECPVDLLYDEATVRSWYGADRGGKSLADKALKQYLRFHVNRLFSGADAVHPGPRIEAAPPAPDPAAVQKVAERLLAAQRPLLLIGSQAMLDAGRAHELAGALEAIAAPVYLSGMARGLLGRDHPLQMRHKRREALREADFVLLAGVPCDFRLDYGNHIRRSAVYVSINRSREDLTKNRRPTLALLADPALTLRMLAATLSTLRPQAWNKQAWDEWTAHLRARDDARNAEIAAQALAPTGKVNPLHLCMEIDRQITPNSILIGDGGDFVATASYVIQPPGPLRWLDPGAFGTLGVGAGFALGAKLVHPTADVWVLYGDGSFGYSVAEFDTFVRHGLPVIAVIGNDASWSQIAREQVELLGDPVATELAHSDYERAVEGFGAAGVRLDDPELAAEAIEQARETAAAGKPTVLNVLLGKTDFRKGSISM</sequence>
<dbReference type="Pfam" id="PF00205">
    <property type="entry name" value="TPP_enzyme_M"/>
    <property type="match status" value="1"/>
</dbReference>
<dbReference type="Gene3D" id="3.40.50.970">
    <property type="match status" value="2"/>
</dbReference>
<reference evidence="10 11" key="1">
    <citation type="submission" date="2012-02" db="EMBL/GenBank/DDBJ databases">
        <title>Complete genome sequence of Caldilinea aerophila DSM 14535 (= NBRC 102666).</title>
        <authorList>
            <person name="Oguchi A."/>
            <person name="Hosoyama A."/>
            <person name="Sekine M."/>
            <person name="Fukai R."/>
            <person name="Kato Y."/>
            <person name="Nakamura S."/>
            <person name="Hanada S."/>
            <person name="Yamazaki S."/>
            <person name="Fujita N."/>
        </authorList>
    </citation>
    <scope>NUCLEOTIDE SEQUENCE [LARGE SCALE GENOMIC DNA]</scope>
    <source>
        <strain evidence="11">DSM 14535 / JCM 11387 / NBRC 104270 / STL-6-O1</strain>
    </source>
</reference>
<dbReference type="GO" id="GO:0050660">
    <property type="term" value="F:flavin adenine dinucleotide binding"/>
    <property type="evidence" value="ECO:0007669"/>
    <property type="project" value="TreeGrafter"/>
</dbReference>